<protein>
    <recommendedName>
        <fullName evidence="3">Secreted protein</fullName>
    </recommendedName>
</protein>
<dbReference type="AlphaFoldDB" id="A0AAW0Y5T5"/>
<keyword evidence="2" id="KW-1185">Reference proteome</keyword>
<evidence type="ECO:0000313" key="1">
    <source>
        <dbReference type="EMBL" id="KAK8747349.1"/>
    </source>
</evidence>
<organism evidence="1 2">
    <name type="scientific">Cherax quadricarinatus</name>
    <name type="common">Australian red claw crayfish</name>
    <dbReference type="NCBI Taxonomy" id="27406"/>
    <lineage>
        <taxon>Eukaryota</taxon>
        <taxon>Metazoa</taxon>
        <taxon>Ecdysozoa</taxon>
        <taxon>Arthropoda</taxon>
        <taxon>Crustacea</taxon>
        <taxon>Multicrustacea</taxon>
        <taxon>Malacostraca</taxon>
        <taxon>Eumalacostraca</taxon>
        <taxon>Eucarida</taxon>
        <taxon>Decapoda</taxon>
        <taxon>Pleocyemata</taxon>
        <taxon>Astacidea</taxon>
        <taxon>Parastacoidea</taxon>
        <taxon>Parastacidae</taxon>
        <taxon>Cherax</taxon>
    </lineage>
</organism>
<proteinExistence type="predicted"/>
<sequence length="128" mass="13669">MVVVARSSQFFIDAATLSVVLVWMKTPCCSSVLLTCALSPVNLVNTCVATSQTSSAPVLLHHRRHQHLCCCITDVISTCVATSQTSSAPVLLHHRRHQHLCCCITDVISTCAAASQTSAHFLGVGITH</sequence>
<comment type="caution">
    <text evidence="1">The sequence shown here is derived from an EMBL/GenBank/DDBJ whole genome shotgun (WGS) entry which is preliminary data.</text>
</comment>
<name>A0AAW0Y5T5_CHEQU</name>
<dbReference type="Proteomes" id="UP001445076">
    <property type="component" value="Unassembled WGS sequence"/>
</dbReference>
<evidence type="ECO:0008006" key="3">
    <source>
        <dbReference type="Google" id="ProtNLM"/>
    </source>
</evidence>
<accession>A0AAW0Y5T5</accession>
<evidence type="ECO:0000313" key="2">
    <source>
        <dbReference type="Proteomes" id="UP001445076"/>
    </source>
</evidence>
<dbReference type="EMBL" id="JARKIK010000015">
    <property type="protein sequence ID" value="KAK8747349.1"/>
    <property type="molecule type" value="Genomic_DNA"/>
</dbReference>
<gene>
    <name evidence="1" type="ORF">OTU49_016768</name>
</gene>
<reference evidence="1 2" key="1">
    <citation type="journal article" date="2024" name="BMC Genomics">
        <title>Genome assembly of redclaw crayfish (Cherax quadricarinatus) provides insights into its immune adaptation and hypoxia tolerance.</title>
        <authorList>
            <person name="Liu Z."/>
            <person name="Zheng J."/>
            <person name="Li H."/>
            <person name="Fang K."/>
            <person name="Wang S."/>
            <person name="He J."/>
            <person name="Zhou D."/>
            <person name="Weng S."/>
            <person name="Chi M."/>
            <person name="Gu Z."/>
            <person name="He J."/>
            <person name="Li F."/>
            <person name="Wang M."/>
        </authorList>
    </citation>
    <scope>NUCLEOTIDE SEQUENCE [LARGE SCALE GENOMIC DNA]</scope>
    <source>
        <strain evidence="1">ZL_2023a</strain>
    </source>
</reference>